<dbReference type="PANTHER" id="PTHR43336">
    <property type="entry name" value="OXYGEN SENSOR HISTIDINE KINASE RESPONSE REGULATOR DEVS/DOSS"/>
    <property type="match status" value="1"/>
</dbReference>
<dbReference type="InterPro" id="IPR002048">
    <property type="entry name" value="EF_hand_dom"/>
</dbReference>
<evidence type="ECO:0000313" key="3">
    <source>
        <dbReference type="EMBL" id="CAK9060120.1"/>
    </source>
</evidence>
<gene>
    <name evidence="3" type="ORF">CCMP2556_LOCUS29574</name>
</gene>
<keyword evidence="1" id="KW-0472">Membrane</keyword>
<evidence type="ECO:0000256" key="1">
    <source>
        <dbReference type="SAM" id="Phobius"/>
    </source>
</evidence>
<dbReference type="PROSITE" id="PS50222">
    <property type="entry name" value="EF_HAND_2"/>
    <property type="match status" value="1"/>
</dbReference>
<sequence length="458" mass="50967">MILTIFALFAPDLDLLLGTVQSQHSLSLVMTFACFLFVVEIIVQSIGKEGYLFRAYFWLDVIALISLLPDTWLFREVFESNQDRGVNSEEKAFVAGRSSRLARLLRIASRSSKATRLNRLTRIVRVAALMPRLGKICAKRVKVNDTNRVLDKKLRRVFNFIDTDMDGLIPHMAVLSVISKLKAGGNADESTALVNMLKSKVVNTLGIARKTQKSEPATIPAMLSEGTRSKTSIDFGARSKTSLEFLAESPCQSQSSAGRRFGLGSSCLSSGPGRRKFPLSKSHTSNFQAKMKDFRKLMLADEWVASRLRSACEQQLKQASNMKNLTSRHAEHVAVKVALGVLLLLFVLNLIEPSLNNSSPLRGLRFCDKFVRSEFNLTAEAEVPELVKEQVEVWLDAVGKSIGTRSLLYLDLDRKAGALEPQTLWKLWILNLTSVSLLVTVQVGFNPHTFPDVEFCEG</sequence>
<keyword evidence="4" id="KW-1185">Reference proteome</keyword>
<dbReference type="PANTHER" id="PTHR43336:SF3">
    <property type="entry name" value="GUANYLATE CYCLASE DOMAIN-CONTAINING PROTEIN"/>
    <property type="match status" value="1"/>
</dbReference>
<evidence type="ECO:0000313" key="4">
    <source>
        <dbReference type="Proteomes" id="UP001642484"/>
    </source>
</evidence>
<dbReference type="EMBL" id="CAXAMN010021485">
    <property type="protein sequence ID" value="CAK9060120.1"/>
    <property type="molecule type" value="Genomic_DNA"/>
</dbReference>
<evidence type="ECO:0000259" key="2">
    <source>
        <dbReference type="PROSITE" id="PS50222"/>
    </source>
</evidence>
<comment type="caution">
    <text evidence="3">The sequence shown here is derived from an EMBL/GenBank/DDBJ whole genome shotgun (WGS) entry which is preliminary data.</text>
</comment>
<feature type="transmembrane region" description="Helical" evidence="1">
    <location>
        <begin position="55"/>
        <end position="74"/>
    </location>
</feature>
<reference evidence="3 4" key="1">
    <citation type="submission" date="2024-02" db="EMBL/GenBank/DDBJ databases">
        <authorList>
            <person name="Chen Y."/>
            <person name="Shah S."/>
            <person name="Dougan E. K."/>
            <person name="Thang M."/>
            <person name="Chan C."/>
        </authorList>
    </citation>
    <scope>NUCLEOTIDE SEQUENCE [LARGE SCALE GENOMIC DNA]</scope>
</reference>
<organism evidence="3 4">
    <name type="scientific">Durusdinium trenchii</name>
    <dbReference type="NCBI Taxonomy" id="1381693"/>
    <lineage>
        <taxon>Eukaryota</taxon>
        <taxon>Sar</taxon>
        <taxon>Alveolata</taxon>
        <taxon>Dinophyceae</taxon>
        <taxon>Suessiales</taxon>
        <taxon>Symbiodiniaceae</taxon>
        <taxon>Durusdinium</taxon>
    </lineage>
</organism>
<name>A0ABP0N8K4_9DINO</name>
<keyword evidence="1" id="KW-0812">Transmembrane</keyword>
<feature type="domain" description="EF-hand" evidence="2">
    <location>
        <begin position="149"/>
        <end position="184"/>
    </location>
</feature>
<keyword evidence="1" id="KW-1133">Transmembrane helix</keyword>
<protein>
    <recommendedName>
        <fullName evidence="2">EF-hand domain-containing protein</fullName>
    </recommendedName>
</protein>
<accession>A0ABP0N8K4</accession>
<dbReference type="Proteomes" id="UP001642484">
    <property type="component" value="Unassembled WGS sequence"/>
</dbReference>
<proteinExistence type="predicted"/>
<feature type="transmembrane region" description="Helical" evidence="1">
    <location>
        <begin position="25"/>
        <end position="43"/>
    </location>
</feature>